<dbReference type="Pfam" id="PF00196">
    <property type="entry name" value="GerE"/>
    <property type="match status" value="1"/>
</dbReference>
<feature type="coiled-coil region" evidence="5">
    <location>
        <begin position="127"/>
        <end position="154"/>
    </location>
</feature>
<keyword evidence="9" id="KW-1185">Reference proteome</keyword>
<evidence type="ECO:0000256" key="1">
    <source>
        <dbReference type="ARBA" id="ARBA00023015"/>
    </source>
</evidence>
<feature type="domain" description="HTH luxR-type" evidence="6">
    <location>
        <begin position="137"/>
        <end position="202"/>
    </location>
</feature>
<dbReference type="PANTHER" id="PTHR44688">
    <property type="entry name" value="DNA-BINDING TRANSCRIPTIONAL ACTIVATOR DEVR_DOSR"/>
    <property type="match status" value="1"/>
</dbReference>
<dbReference type="KEGG" id="ebi:EbC_38510"/>
<dbReference type="SMART" id="SM00448">
    <property type="entry name" value="REC"/>
    <property type="match status" value="1"/>
</dbReference>
<evidence type="ECO:0000259" key="7">
    <source>
        <dbReference type="PROSITE" id="PS50110"/>
    </source>
</evidence>
<dbReference type="GO" id="GO:0000160">
    <property type="term" value="P:phosphorelay signal transduction system"/>
    <property type="evidence" value="ECO:0007669"/>
    <property type="project" value="InterPro"/>
</dbReference>
<dbReference type="InterPro" id="IPR016032">
    <property type="entry name" value="Sig_transdc_resp-reg_C-effctor"/>
</dbReference>
<evidence type="ECO:0000256" key="3">
    <source>
        <dbReference type="ARBA" id="ARBA00023163"/>
    </source>
</evidence>
<dbReference type="InterPro" id="IPR001789">
    <property type="entry name" value="Sig_transdc_resp-reg_receiver"/>
</dbReference>
<evidence type="ECO:0000259" key="6">
    <source>
        <dbReference type="PROSITE" id="PS50043"/>
    </source>
</evidence>
<evidence type="ECO:0000256" key="5">
    <source>
        <dbReference type="SAM" id="Coils"/>
    </source>
</evidence>
<keyword evidence="5" id="KW-0175">Coiled coil</keyword>
<dbReference type="GeneID" id="90513799"/>
<keyword evidence="3" id="KW-0804">Transcription</keyword>
<name>D8MX25_ERWBE</name>
<dbReference type="EMBL" id="FP236843">
    <property type="protein sequence ID" value="CAX61382.1"/>
    <property type="molecule type" value="Genomic_DNA"/>
</dbReference>
<dbReference type="Pfam" id="PF00072">
    <property type="entry name" value="Response_reg"/>
    <property type="match status" value="1"/>
</dbReference>
<evidence type="ECO:0000256" key="4">
    <source>
        <dbReference type="PROSITE-ProRule" id="PRU00169"/>
    </source>
</evidence>
<dbReference type="GO" id="GO:0006355">
    <property type="term" value="P:regulation of DNA-templated transcription"/>
    <property type="evidence" value="ECO:0007669"/>
    <property type="project" value="InterPro"/>
</dbReference>
<protein>
    <submittedName>
        <fullName evidence="8">Two-component response regulator</fullName>
    </submittedName>
</protein>
<dbReference type="InterPro" id="IPR011006">
    <property type="entry name" value="CheY-like_superfamily"/>
</dbReference>
<dbReference type="Gene3D" id="3.40.50.2300">
    <property type="match status" value="1"/>
</dbReference>
<dbReference type="eggNOG" id="COG4566">
    <property type="taxonomic scope" value="Bacteria"/>
</dbReference>
<dbReference type="RefSeq" id="WP_013203866.1">
    <property type="nucleotide sequence ID" value="NC_014306.1"/>
</dbReference>
<dbReference type="SUPFAM" id="SSF46894">
    <property type="entry name" value="C-terminal effector domain of the bipartite response regulators"/>
    <property type="match status" value="1"/>
</dbReference>
<dbReference type="PRINTS" id="PR00038">
    <property type="entry name" value="HTHLUXR"/>
</dbReference>
<dbReference type="InterPro" id="IPR036388">
    <property type="entry name" value="WH-like_DNA-bd_sf"/>
</dbReference>
<keyword evidence="2" id="KW-0238">DNA-binding</keyword>
<dbReference type="PANTHER" id="PTHR44688:SF16">
    <property type="entry name" value="DNA-BINDING TRANSCRIPTIONAL ACTIVATOR DEVR_DOSR"/>
    <property type="match status" value="1"/>
</dbReference>
<gene>
    <name evidence="8" type="ordered locus">EbC_38510</name>
</gene>
<dbReference type="SUPFAM" id="SSF52172">
    <property type="entry name" value="CheY-like"/>
    <property type="match status" value="1"/>
</dbReference>
<dbReference type="PROSITE" id="PS50110">
    <property type="entry name" value="RESPONSE_REGULATORY"/>
    <property type="match status" value="1"/>
</dbReference>
<organism evidence="9">
    <name type="scientific">Erwinia billingiae (strain Eb661)</name>
    <dbReference type="NCBI Taxonomy" id="634500"/>
    <lineage>
        <taxon>Bacteria</taxon>
        <taxon>Pseudomonadati</taxon>
        <taxon>Pseudomonadota</taxon>
        <taxon>Gammaproteobacteria</taxon>
        <taxon>Enterobacterales</taxon>
        <taxon>Erwiniaceae</taxon>
        <taxon>Erwinia</taxon>
    </lineage>
</organism>
<dbReference type="SMART" id="SM00421">
    <property type="entry name" value="HTH_LUXR"/>
    <property type="match status" value="1"/>
</dbReference>
<feature type="domain" description="Response regulatory" evidence="7">
    <location>
        <begin position="5"/>
        <end position="121"/>
    </location>
</feature>
<dbReference type="PROSITE" id="PS50043">
    <property type="entry name" value="HTH_LUXR_2"/>
    <property type="match status" value="1"/>
</dbReference>
<dbReference type="GO" id="GO:0003677">
    <property type="term" value="F:DNA binding"/>
    <property type="evidence" value="ECO:0007669"/>
    <property type="project" value="UniProtKB-KW"/>
</dbReference>
<evidence type="ECO:0000313" key="8">
    <source>
        <dbReference type="EMBL" id="CAX61382.1"/>
    </source>
</evidence>
<feature type="modified residue" description="4-aspartylphosphate" evidence="4">
    <location>
        <position position="56"/>
    </location>
</feature>
<evidence type="ECO:0000256" key="2">
    <source>
        <dbReference type="ARBA" id="ARBA00023125"/>
    </source>
</evidence>
<evidence type="ECO:0000313" key="9">
    <source>
        <dbReference type="Proteomes" id="UP000008793"/>
    </source>
</evidence>
<dbReference type="HOGENOM" id="CLU_000445_90_4_6"/>
<dbReference type="AlphaFoldDB" id="D8MX25"/>
<proteinExistence type="predicted"/>
<keyword evidence="1" id="KW-0805">Transcription regulation</keyword>
<accession>D8MX25</accession>
<dbReference type="STRING" id="634500.EbC_38510"/>
<keyword evidence="4" id="KW-0597">Phosphoprotein</keyword>
<sequence>MNESPIWLIDDDASIRESLSFLLQTLGWQVNTFDSIAAFESDASVTPSLTGCLLLDIRMPGKSGLSWLEETSRHYPLLPVILMTGHGTIDLCRRAFQHGAWEFFTKPIDSDALIECISEAFKESELRAGQRQERQQLENKFAQLTNREREVLALLVEGQSAKEIAKTLALSPRTAEAHRASIFARLEVNNLATLVWQYARLQTLSEPGRSTRHDG</sequence>
<dbReference type="Gene3D" id="1.10.10.10">
    <property type="entry name" value="Winged helix-like DNA-binding domain superfamily/Winged helix DNA-binding domain"/>
    <property type="match status" value="1"/>
</dbReference>
<dbReference type="Proteomes" id="UP000008793">
    <property type="component" value="Chromosome"/>
</dbReference>
<reference evidence="8 9" key="1">
    <citation type="journal article" date="2010" name="BMC Genomics">
        <title>Genome comparison of the epiphytic bacteria Erwinia billingiae and E. tasmaniensis with the pear pathogen E. pyrifoliae.</title>
        <authorList>
            <person name="Kube M."/>
            <person name="Migdoll A.M."/>
            <person name="Gehring I."/>
            <person name="Heitmann K."/>
            <person name="Mayer Y."/>
            <person name="Kuhl H."/>
            <person name="Knaust F."/>
            <person name="Geider K."/>
            <person name="Reinhardt R."/>
        </authorList>
    </citation>
    <scope>NUCLEOTIDE SEQUENCE [LARGE SCALE GENOMIC DNA]</scope>
    <source>
        <strain evidence="8 9">Eb661</strain>
    </source>
</reference>
<dbReference type="InterPro" id="IPR000792">
    <property type="entry name" value="Tscrpt_reg_LuxR_C"/>
</dbReference>
<dbReference type="CDD" id="cd06170">
    <property type="entry name" value="LuxR_C_like"/>
    <property type="match status" value="1"/>
</dbReference>